<dbReference type="InterPro" id="IPR029016">
    <property type="entry name" value="GAF-like_dom_sf"/>
</dbReference>
<evidence type="ECO:0000313" key="3">
    <source>
        <dbReference type="EMBL" id="PWJ40773.1"/>
    </source>
</evidence>
<evidence type="ECO:0000313" key="4">
    <source>
        <dbReference type="Proteomes" id="UP000245535"/>
    </source>
</evidence>
<sequence length="782" mass="88850">MSQEKQPSDQSPKKSLFSLRTQLVWSIIISGLFAAVVIGWIGYSHAKQSVLEASKVKLGAIRDCKKDALESYLNDTQESLQTIAQSSFTLAAFLGFQTAFHDSIFQNDNFDFSNGLEEMYMDDKLSYSDSFSLAQKQKEIAALLESPSNTQYLHYHYLLQNPNPKSDRFQFVGDEPSEYGKKHRRFHSSFAKKVIGLKWKDLALIDAKNGDILYTVKKATDLGTNLLHGPYQDSGMAEIFQKVRFSESKTLVVHSEVKEFILSPEENVIFWATPIVQEQEIVAVLMCQTGIEQIDQIIDAPVEGQNQASASQSTYLVGHDFKIQTNLQRFKSKPKEFIQQLTKSGTDISQIHLLENHHSTSLILEANTEAAVLAFNEKQGASVHKNALGEEVLIAYSSLQFNNENSWSIFTEQTTEEIYIPISTLKNNLLIAIAVVLFLLIVVGDLYARQQAVPLNLLLDNLEAVSEGQLKTKMAQGQHKINHTITALNHLIEHLNQATEFVHQIGKGNYEMAFSPLGKSDMLGHALLDMRDRVKHFTEEEEIRNWSIEGKNQFIEVCRQNDHDLYDFAEQNLQQFMLYLEAYASAFYVIREEEETGGKREYLQSVGCFSLDRKKYMNKKIYKGEGLVGVTWTEGKYHYIEDIPEGFKMINLGLGQAPPVSLLLIPIRFSEQVLGVVELLFLRKLKKHEIKFCCEVTDSFASYGQLLGVDVSHGNYTHFKQKAEELEGQNNQLKKELEHQQSTLLLQLKQKKDEALFYKEQLHQLTSSKGDNLNPPPQESTE</sequence>
<name>A0A315ZVM5_SEDFL</name>
<feature type="transmembrane region" description="Helical" evidence="2">
    <location>
        <begin position="429"/>
        <end position="448"/>
    </location>
</feature>
<proteinExistence type="predicted"/>
<dbReference type="EMBL" id="QGDO01000004">
    <property type="protein sequence ID" value="PWJ40773.1"/>
    <property type="molecule type" value="Genomic_DNA"/>
</dbReference>
<accession>A0A315ZVM5</accession>
<dbReference type="RefSeq" id="WP_109619502.1">
    <property type="nucleotide sequence ID" value="NZ_QGDO01000004.1"/>
</dbReference>
<evidence type="ECO:0000256" key="2">
    <source>
        <dbReference type="SAM" id="Phobius"/>
    </source>
</evidence>
<dbReference type="AlphaFoldDB" id="A0A315ZVM5"/>
<dbReference type="SUPFAM" id="SSF55781">
    <property type="entry name" value="GAF domain-like"/>
    <property type="match status" value="1"/>
</dbReference>
<keyword evidence="4" id="KW-1185">Reference proteome</keyword>
<dbReference type="Gene3D" id="6.10.340.10">
    <property type="match status" value="1"/>
</dbReference>
<keyword evidence="2" id="KW-0472">Membrane</keyword>
<gene>
    <name evidence="3" type="ORF">BC781_10431</name>
</gene>
<keyword evidence="2" id="KW-0812">Transmembrane</keyword>
<protein>
    <recommendedName>
        <fullName evidence="5">GAF domain-containing protein</fullName>
    </recommendedName>
</protein>
<dbReference type="Proteomes" id="UP000245535">
    <property type="component" value="Unassembled WGS sequence"/>
</dbReference>
<keyword evidence="2" id="KW-1133">Transmembrane helix</keyword>
<dbReference type="OrthoDB" id="1109395at2"/>
<organism evidence="3 4">
    <name type="scientific">Sediminitomix flava</name>
    <dbReference type="NCBI Taxonomy" id="379075"/>
    <lineage>
        <taxon>Bacteria</taxon>
        <taxon>Pseudomonadati</taxon>
        <taxon>Bacteroidota</taxon>
        <taxon>Cytophagia</taxon>
        <taxon>Cytophagales</taxon>
        <taxon>Flammeovirgaceae</taxon>
        <taxon>Sediminitomix</taxon>
    </lineage>
</organism>
<evidence type="ECO:0000256" key="1">
    <source>
        <dbReference type="SAM" id="Coils"/>
    </source>
</evidence>
<dbReference type="Gene3D" id="3.30.450.40">
    <property type="match status" value="1"/>
</dbReference>
<evidence type="ECO:0008006" key="5">
    <source>
        <dbReference type="Google" id="ProtNLM"/>
    </source>
</evidence>
<comment type="caution">
    <text evidence="3">The sequence shown here is derived from an EMBL/GenBank/DDBJ whole genome shotgun (WGS) entry which is preliminary data.</text>
</comment>
<feature type="coiled-coil region" evidence="1">
    <location>
        <begin position="716"/>
        <end position="754"/>
    </location>
</feature>
<feature type="transmembrane region" description="Helical" evidence="2">
    <location>
        <begin position="23"/>
        <end position="43"/>
    </location>
</feature>
<reference evidence="3 4" key="1">
    <citation type="submission" date="2018-03" db="EMBL/GenBank/DDBJ databases">
        <title>Genomic Encyclopedia of Archaeal and Bacterial Type Strains, Phase II (KMG-II): from individual species to whole genera.</title>
        <authorList>
            <person name="Goeker M."/>
        </authorList>
    </citation>
    <scope>NUCLEOTIDE SEQUENCE [LARGE SCALE GENOMIC DNA]</scope>
    <source>
        <strain evidence="3 4">DSM 28229</strain>
    </source>
</reference>
<keyword evidence="1" id="KW-0175">Coiled coil</keyword>